<dbReference type="PROSITE" id="PS01124">
    <property type="entry name" value="HTH_ARAC_FAMILY_2"/>
    <property type="match status" value="1"/>
</dbReference>
<dbReference type="InterPro" id="IPR020449">
    <property type="entry name" value="Tscrpt_reg_AraC-type_HTH"/>
</dbReference>
<dbReference type="InterPro" id="IPR011051">
    <property type="entry name" value="RmlC_Cupin_sf"/>
</dbReference>
<keyword evidence="1" id="KW-0805">Transcription regulation</keyword>
<evidence type="ECO:0000256" key="1">
    <source>
        <dbReference type="ARBA" id="ARBA00023015"/>
    </source>
</evidence>
<dbReference type="Pfam" id="PF07883">
    <property type="entry name" value="Cupin_2"/>
    <property type="match status" value="1"/>
</dbReference>
<name>A0AAW6PCH8_9PSED</name>
<sequence length="291" mass="32548">MSSIPNYDLYGEAPQPVWHESLHVESISQRSGAHNWEIAPHRHDGQLQILYLQQGAGEVLLESQWLPARAPCVIYIPAQMVHGFHWAGRVDGHVVTALQPPLESAATVLSPALLPQLQKARVIPLPHWEAGEDPLLPLCLALLQEYHERAREHVACSMSLLLALVIHIFRCAADADGPTPPQGRRSRQVRAFRELVEAHFRQHRPVHDYAAELGVTMATLGRLCQEQLGMTPMAVINARLVLEAKRELAHSRQSIKAIAHDLGFSDVGYFSRFFRKHTRLSPSEFRSQGAA</sequence>
<dbReference type="PANTHER" id="PTHR43280:SF32">
    <property type="entry name" value="TRANSCRIPTIONAL REGULATORY PROTEIN"/>
    <property type="match status" value="1"/>
</dbReference>
<evidence type="ECO:0000313" key="6">
    <source>
        <dbReference type="Proteomes" id="UP001220662"/>
    </source>
</evidence>
<protein>
    <submittedName>
        <fullName evidence="5">Helix-turn-helix domain-containing protein</fullName>
    </submittedName>
</protein>
<evidence type="ECO:0000256" key="3">
    <source>
        <dbReference type="ARBA" id="ARBA00023163"/>
    </source>
</evidence>
<dbReference type="InterPro" id="IPR047264">
    <property type="entry name" value="Cupin_HpaA-like_N"/>
</dbReference>
<keyword evidence="3" id="KW-0804">Transcription</keyword>
<organism evidence="5 6">
    <name type="scientific">Pseudomonas citronellolis</name>
    <dbReference type="NCBI Taxonomy" id="53408"/>
    <lineage>
        <taxon>Bacteria</taxon>
        <taxon>Pseudomonadati</taxon>
        <taxon>Pseudomonadota</taxon>
        <taxon>Gammaproteobacteria</taxon>
        <taxon>Pseudomonadales</taxon>
        <taxon>Pseudomonadaceae</taxon>
        <taxon>Pseudomonas</taxon>
    </lineage>
</organism>
<dbReference type="InterPro" id="IPR018060">
    <property type="entry name" value="HTH_AraC"/>
</dbReference>
<dbReference type="Proteomes" id="UP001220662">
    <property type="component" value="Unassembled WGS sequence"/>
</dbReference>
<feature type="domain" description="HTH araC/xylS-type" evidence="4">
    <location>
        <begin position="190"/>
        <end position="288"/>
    </location>
</feature>
<dbReference type="SMART" id="SM00342">
    <property type="entry name" value="HTH_ARAC"/>
    <property type="match status" value="1"/>
</dbReference>
<dbReference type="SUPFAM" id="SSF46689">
    <property type="entry name" value="Homeodomain-like"/>
    <property type="match status" value="1"/>
</dbReference>
<dbReference type="SUPFAM" id="SSF51182">
    <property type="entry name" value="RmlC-like cupins"/>
    <property type="match status" value="1"/>
</dbReference>
<dbReference type="InterPro" id="IPR013096">
    <property type="entry name" value="Cupin_2"/>
</dbReference>
<dbReference type="Gene3D" id="2.60.120.10">
    <property type="entry name" value="Jelly Rolls"/>
    <property type="match status" value="1"/>
</dbReference>
<dbReference type="GO" id="GO:0003700">
    <property type="term" value="F:DNA-binding transcription factor activity"/>
    <property type="evidence" value="ECO:0007669"/>
    <property type="project" value="InterPro"/>
</dbReference>
<evidence type="ECO:0000256" key="2">
    <source>
        <dbReference type="ARBA" id="ARBA00023125"/>
    </source>
</evidence>
<dbReference type="Pfam" id="PF12833">
    <property type="entry name" value="HTH_18"/>
    <property type="match status" value="1"/>
</dbReference>
<dbReference type="InterPro" id="IPR009057">
    <property type="entry name" value="Homeodomain-like_sf"/>
</dbReference>
<accession>A0AAW6PCH8</accession>
<dbReference type="InterPro" id="IPR014710">
    <property type="entry name" value="RmlC-like_jellyroll"/>
</dbReference>
<evidence type="ECO:0000313" key="5">
    <source>
        <dbReference type="EMBL" id="MDF3845646.1"/>
    </source>
</evidence>
<dbReference type="RefSeq" id="WP_276216058.1">
    <property type="nucleotide sequence ID" value="NZ_JARJLR010000475.1"/>
</dbReference>
<dbReference type="PRINTS" id="PR00032">
    <property type="entry name" value="HTHARAC"/>
</dbReference>
<reference evidence="5" key="1">
    <citation type="submission" date="2023-03" db="EMBL/GenBank/DDBJ databases">
        <title>Draft assemblies of triclosan tolerant bacteria isolated from returned activated sludge.</title>
        <authorList>
            <person name="Van Hamelsveld S."/>
        </authorList>
    </citation>
    <scope>NUCLEOTIDE SEQUENCE</scope>
    <source>
        <strain evidence="5">GW210015_S63</strain>
    </source>
</reference>
<evidence type="ECO:0000259" key="4">
    <source>
        <dbReference type="PROSITE" id="PS01124"/>
    </source>
</evidence>
<dbReference type="EMBL" id="JARJLR010000475">
    <property type="protein sequence ID" value="MDF3845646.1"/>
    <property type="molecule type" value="Genomic_DNA"/>
</dbReference>
<gene>
    <name evidence="5" type="ORF">P3W55_28400</name>
</gene>
<dbReference type="PANTHER" id="PTHR43280">
    <property type="entry name" value="ARAC-FAMILY TRANSCRIPTIONAL REGULATOR"/>
    <property type="match status" value="1"/>
</dbReference>
<comment type="caution">
    <text evidence="5">The sequence shown here is derived from an EMBL/GenBank/DDBJ whole genome shotgun (WGS) entry which is preliminary data.</text>
</comment>
<dbReference type="AlphaFoldDB" id="A0AAW6PCH8"/>
<proteinExistence type="predicted"/>
<dbReference type="Gene3D" id="1.10.10.60">
    <property type="entry name" value="Homeodomain-like"/>
    <property type="match status" value="1"/>
</dbReference>
<dbReference type="CDD" id="cd06999">
    <property type="entry name" value="cupin_HpaA-like_N"/>
    <property type="match status" value="1"/>
</dbReference>
<dbReference type="GO" id="GO:0043565">
    <property type="term" value="F:sequence-specific DNA binding"/>
    <property type="evidence" value="ECO:0007669"/>
    <property type="project" value="InterPro"/>
</dbReference>
<keyword evidence="2" id="KW-0238">DNA-binding</keyword>